<dbReference type="EMBL" id="JAOQAV010000010">
    <property type="protein sequence ID" value="KAJ4190877.1"/>
    <property type="molecule type" value="Genomic_DNA"/>
</dbReference>
<comment type="caution">
    <text evidence="1">The sequence shown here is derived from an EMBL/GenBank/DDBJ whole genome shotgun (WGS) entry which is preliminary data.</text>
</comment>
<evidence type="ECO:0000313" key="1">
    <source>
        <dbReference type="EMBL" id="KAJ4190877.1"/>
    </source>
</evidence>
<dbReference type="Gene3D" id="3.90.1300.10">
    <property type="entry name" value="Amidase signature (AS) domain"/>
    <property type="match status" value="1"/>
</dbReference>
<dbReference type="Proteomes" id="UP001152087">
    <property type="component" value="Unassembled WGS sequence"/>
</dbReference>
<protein>
    <recommendedName>
        <fullName evidence="3">Amidase domain-containing protein</fullName>
    </recommendedName>
</protein>
<gene>
    <name evidence="1" type="ORF">NW755_005088</name>
</gene>
<evidence type="ECO:0008006" key="3">
    <source>
        <dbReference type="Google" id="ProtNLM"/>
    </source>
</evidence>
<reference evidence="1" key="1">
    <citation type="submission" date="2022-09" db="EMBL/GenBank/DDBJ databases">
        <title>Fusarium specimens isolated from Avocado Roots.</title>
        <authorList>
            <person name="Stajich J."/>
            <person name="Roper C."/>
            <person name="Heimlech-Rivalta G."/>
        </authorList>
    </citation>
    <scope>NUCLEOTIDE SEQUENCE</scope>
    <source>
        <strain evidence="1">A02</strain>
    </source>
</reference>
<accession>A0A9W8RAR9</accession>
<proteinExistence type="predicted"/>
<dbReference type="AlphaFoldDB" id="A0A9W8RAR9"/>
<evidence type="ECO:0000313" key="2">
    <source>
        <dbReference type="Proteomes" id="UP001152087"/>
    </source>
</evidence>
<dbReference type="InterPro" id="IPR036928">
    <property type="entry name" value="AS_sf"/>
</dbReference>
<dbReference type="SUPFAM" id="SSF75304">
    <property type="entry name" value="Amidase signature (AS) enzymes"/>
    <property type="match status" value="1"/>
</dbReference>
<sequence length="363" mass="39854">MRCLSPGAMSSEAPANIAINIGNVNLGPRATAILGMNSICSVSKAQEKTIEQCKDALFVSEPSSVRAELLNIKGNLTEGTCQWIRRNLEGLLDSDNEFFHGKEGMLIRSRWWDAYGEPVPSNFKKAGNLDFTLLHVCSALGLQPWTKKLLQDTVLARCQVDATDFNGWTPMWSSAGPGTVSAMKQAAAILQKNNVKVEKALFPPEVADVEALGRIQKVITHGEARVSFLREYRVDKANLAAEIRDMVENTSNNTHKEMTGACDMHSKMRDMDNKLAENYTVILTPSAVDEAPLGIGDMGSPTFNTLWTGFYMPVINIPTFVGANDMPVGICLVGPRFRDQQLLRTSKVLGEVLLFHGGWKVPI</sequence>
<name>A0A9W8RAR9_9HYPO</name>
<keyword evidence="2" id="KW-1185">Reference proteome</keyword>
<organism evidence="1 2">
    <name type="scientific">Fusarium falciforme</name>
    <dbReference type="NCBI Taxonomy" id="195108"/>
    <lineage>
        <taxon>Eukaryota</taxon>
        <taxon>Fungi</taxon>
        <taxon>Dikarya</taxon>
        <taxon>Ascomycota</taxon>
        <taxon>Pezizomycotina</taxon>
        <taxon>Sordariomycetes</taxon>
        <taxon>Hypocreomycetidae</taxon>
        <taxon>Hypocreales</taxon>
        <taxon>Nectriaceae</taxon>
        <taxon>Fusarium</taxon>
        <taxon>Fusarium solani species complex</taxon>
    </lineage>
</organism>